<evidence type="ECO:0000313" key="4">
    <source>
        <dbReference type="Proteomes" id="UP001269081"/>
    </source>
</evidence>
<proteinExistence type="predicted"/>
<dbReference type="Proteomes" id="UP001269081">
    <property type="component" value="Unassembled WGS sequence"/>
</dbReference>
<sequence>MEIINKMKNIKYTFILIAMLFASFQINAKIKLPALFSDNMMLQQMANAPMWGWAEKNENVSIKTSWNSKIYKTKADSQGKWRVELQTPVAGGPFTIEVNQGKETIAVKNVLIGEVWLCSGQSNMEMPLKGFQGQPVRNGNEIIVRSTNKNIRLITIPRATVLEPKDDFEGKWEVASPKSTANFSATAWYFGSLLQEVLQVPVGLIHVSYGGSSMEAWMNQEMLKDFASAKIPTTKEELAKDPNRVPTTLFNGMLSPVIGYGIKGCIWYQGESNYERASEYTALMKKMVSSWRGLWKQGDFPFYYAQIAPFNYAQFHPKDNLEKYNSAYLREAQLKASKEIPNSGMAVLMDVGEENNIHPMDKEKGGNRLAFQALAKTYGIEGFEFESPTYKSMDIKDGSVTVSFDNVENGITSYDNEVTGFELAGEDKIFYPAKTVVRRKSVVLTSDKVAKPVAVRYLFKDFTKAELFSGGGLPVSSFRTDEW</sequence>
<dbReference type="EMBL" id="JAVDWQ010000026">
    <property type="protein sequence ID" value="MDR7212558.1"/>
    <property type="molecule type" value="Genomic_DNA"/>
</dbReference>
<gene>
    <name evidence="3" type="ORF">J2W48_004522</name>
</gene>
<dbReference type="InterPro" id="IPR036514">
    <property type="entry name" value="SGNH_hydro_sf"/>
</dbReference>
<keyword evidence="4" id="KW-1185">Reference proteome</keyword>
<dbReference type="PANTHER" id="PTHR22901">
    <property type="entry name" value="SIALATE O-ACETYLESTERASE"/>
    <property type="match status" value="1"/>
</dbReference>
<dbReference type="InterPro" id="IPR005181">
    <property type="entry name" value="SASA"/>
</dbReference>
<evidence type="ECO:0000259" key="2">
    <source>
        <dbReference type="Pfam" id="PF03629"/>
    </source>
</evidence>
<organism evidence="3 4">
    <name type="scientific">Flavobacterium piscis</name>
    <dbReference type="NCBI Taxonomy" id="1114874"/>
    <lineage>
        <taxon>Bacteria</taxon>
        <taxon>Pseudomonadati</taxon>
        <taxon>Bacteroidota</taxon>
        <taxon>Flavobacteriia</taxon>
        <taxon>Flavobacteriales</taxon>
        <taxon>Flavobacteriaceae</taxon>
        <taxon>Flavobacterium</taxon>
    </lineage>
</organism>
<keyword evidence="1 3" id="KW-0378">Hydrolase</keyword>
<dbReference type="SUPFAM" id="SSF52266">
    <property type="entry name" value="SGNH hydrolase"/>
    <property type="match status" value="1"/>
</dbReference>
<feature type="domain" description="Sialate O-acetylesterase" evidence="2">
    <location>
        <begin position="114"/>
        <end position="350"/>
    </location>
</feature>
<evidence type="ECO:0000256" key="1">
    <source>
        <dbReference type="ARBA" id="ARBA00022801"/>
    </source>
</evidence>
<dbReference type="GO" id="GO:0001681">
    <property type="term" value="F:sialate O-acetylesterase activity"/>
    <property type="evidence" value="ECO:0007669"/>
    <property type="project" value="UniProtKB-EC"/>
</dbReference>
<dbReference type="InterPro" id="IPR039329">
    <property type="entry name" value="SIAE"/>
</dbReference>
<evidence type="ECO:0000313" key="3">
    <source>
        <dbReference type="EMBL" id="MDR7212558.1"/>
    </source>
</evidence>
<dbReference type="Pfam" id="PF03629">
    <property type="entry name" value="SASA"/>
    <property type="match status" value="1"/>
</dbReference>
<comment type="caution">
    <text evidence="3">The sequence shown here is derived from an EMBL/GenBank/DDBJ whole genome shotgun (WGS) entry which is preliminary data.</text>
</comment>
<name>A0ABU1YE98_9FLAO</name>
<dbReference type="PANTHER" id="PTHR22901:SF0">
    <property type="entry name" value="SIALATE O-ACETYLESTERASE"/>
    <property type="match status" value="1"/>
</dbReference>
<accession>A0ABU1YE98</accession>
<dbReference type="Gene3D" id="3.40.50.1110">
    <property type="entry name" value="SGNH hydrolase"/>
    <property type="match status" value="1"/>
</dbReference>
<protein>
    <submittedName>
        <fullName evidence="3">Sialate O-acetylesterase</fullName>
        <ecNumber evidence="3">3.1.1.53</ecNumber>
    </submittedName>
</protein>
<dbReference type="EC" id="3.1.1.53" evidence="3"/>
<reference evidence="3 4" key="1">
    <citation type="submission" date="2023-07" db="EMBL/GenBank/DDBJ databases">
        <title>Sorghum-associated microbial communities from plants grown in Nebraska, USA.</title>
        <authorList>
            <person name="Schachtman D."/>
        </authorList>
    </citation>
    <scope>NUCLEOTIDE SEQUENCE [LARGE SCALE GENOMIC DNA]</scope>
    <source>
        <strain evidence="3 4">4129</strain>
    </source>
</reference>